<name>A0AAU2H2Q7_9ACTN</name>
<proteinExistence type="predicted"/>
<sequence length="167" mass="16142">MHRHVRTGAGAVALAACLALAGCSSSDGGDKPKDKSTGGTGQSASPSTSGGSGNGSGNGGKVAAKDIAGAWAAVLQGKPTALVISGTTVALGGEHTCSGTVSDNGMAMIELKCADGNTDRAAGMPSLSADGKTLTVKWEGGKTDTFTKSELDGKLPTGIPTAGLPTP</sequence>
<organism evidence="3">
    <name type="scientific">Streptomyces sp. NBC_00060</name>
    <dbReference type="NCBI Taxonomy" id="2975636"/>
    <lineage>
        <taxon>Bacteria</taxon>
        <taxon>Bacillati</taxon>
        <taxon>Actinomycetota</taxon>
        <taxon>Actinomycetes</taxon>
        <taxon>Kitasatosporales</taxon>
        <taxon>Streptomycetaceae</taxon>
        <taxon>Streptomyces</taxon>
    </lineage>
</organism>
<feature type="signal peptide" evidence="2">
    <location>
        <begin position="1"/>
        <end position="21"/>
    </location>
</feature>
<feature type="compositionally biased region" description="Gly residues" evidence="1">
    <location>
        <begin position="50"/>
        <end position="59"/>
    </location>
</feature>
<evidence type="ECO:0000256" key="1">
    <source>
        <dbReference type="SAM" id="MobiDB-lite"/>
    </source>
</evidence>
<gene>
    <name evidence="3" type="ORF">OHV25_16910</name>
</gene>
<dbReference type="AlphaFoldDB" id="A0AAU2H2Q7"/>
<evidence type="ECO:0000313" key="3">
    <source>
        <dbReference type="EMBL" id="WTU41156.1"/>
    </source>
</evidence>
<dbReference type="PROSITE" id="PS51257">
    <property type="entry name" value="PROKAR_LIPOPROTEIN"/>
    <property type="match status" value="1"/>
</dbReference>
<protein>
    <recommendedName>
        <fullName evidence="4">Lipoprotein</fullName>
    </recommendedName>
</protein>
<feature type="region of interest" description="Disordered" evidence="1">
    <location>
        <begin position="145"/>
        <end position="167"/>
    </location>
</feature>
<reference evidence="3" key="1">
    <citation type="submission" date="2022-10" db="EMBL/GenBank/DDBJ databases">
        <title>The complete genomes of actinobacterial strains from the NBC collection.</title>
        <authorList>
            <person name="Joergensen T.S."/>
            <person name="Alvarez Arevalo M."/>
            <person name="Sterndorff E.B."/>
            <person name="Faurdal D."/>
            <person name="Vuksanovic O."/>
            <person name="Mourched A.-S."/>
            <person name="Charusanti P."/>
            <person name="Shaw S."/>
            <person name="Blin K."/>
            <person name="Weber T."/>
        </authorList>
    </citation>
    <scope>NUCLEOTIDE SEQUENCE</scope>
    <source>
        <strain evidence="3">NBC_00060</strain>
    </source>
</reference>
<evidence type="ECO:0000256" key="2">
    <source>
        <dbReference type="SAM" id="SignalP"/>
    </source>
</evidence>
<keyword evidence="2" id="KW-0732">Signal</keyword>
<feature type="region of interest" description="Disordered" evidence="1">
    <location>
        <begin position="25"/>
        <end position="59"/>
    </location>
</feature>
<dbReference type="EMBL" id="CP108253">
    <property type="protein sequence ID" value="WTU41156.1"/>
    <property type="molecule type" value="Genomic_DNA"/>
</dbReference>
<accession>A0AAU2H2Q7</accession>
<evidence type="ECO:0008006" key="4">
    <source>
        <dbReference type="Google" id="ProtNLM"/>
    </source>
</evidence>
<feature type="chain" id="PRO_5043950910" description="Lipoprotein" evidence="2">
    <location>
        <begin position="22"/>
        <end position="167"/>
    </location>
</feature>